<evidence type="ECO:0000313" key="10">
    <source>
        <dbReference type="Proteomes" id="UP000717328"/>
    </source>
</evidence>
<dbReference type="InterPro" id="IPR013657">
    <property type="entry name" value="SCL35B1-4/HUT1"/>
</dbReference>
<evidence type="ECO:0000256" key="7">
    <source>
        <dbReference type="SAM" id="Phobius"/>
    </source>
</evidence>
<keyword evidence="10" id="KW-1185">Reference proteome</keyword>
<evidence type="ECO:0000313" key="9">
    <source>
        <dbReference type="EMBL" id="KAG5636493.1"/>
    </source>
</evidence>
<evidence type="ECO:0000256" key="5">
    <source>
        <dbReference type="ARBA" id="ARBA00022989"/>
    </source>
</evidence>
<evidence type="ECO:0000256" key="3">
    <source>
        <dbReference type="ARBA" id="ARBA00022597"/>
    </source>
</evidence>
<keyword evidence="8" id="KW-0732">Signal</keyword>
<keyword evidence="4 7" id="KW-0812">Transmembrane</keyword>
<dbReference type="GO" id="GO:0005464">
    <property type="term" value="F:UDP-xylose transmembrane transporter activity"/>
    <property type="evidence" value="ECO:0007669"/>
    <property type="project" value="TreeGrafter"/>
</dbReference>
<dbReference type="OrthoDB" id="999962at2759"/>
<dbReference type="Pfam" id="PF08449">
    <property type="entry name" value="UAA"/>
    <property type="match status" value="1"/>
</dbReference>
<comment type="caution">
    <text evidence="9">The sequence shown here is derived from an EMBL/GenBank/DDBJ whole genome shotgun (WGS) entry which is preliminary data.</text>
</comment>
<evidence type="ECO:0000256" key="2">
    <source>
        <dbReference type="ARBA" id="ARBA00022448"/>
    </source>
</evidence>
<name>A0A9P7K4F1_9AGAR</name>
<accession>A0A9P7K4F1</accession>
<dbReference type="GO" id="GO:0005462">
    <property type="term" value="F:UDP-N-acetylglucosamine transmembrane transporter activity"/>
    <property type="evidence" value="ECO:0007669"/>
    <property type="project" value="TreeGrafter"/>
</dbReference>
<comment type="subcellular location">
    <subcellularLocation>
        <location evidence="1">Endomembrane system</location>
        <topology evidence="1">Multi-pass membrane protein</topology>
    </subcellularLocation>
</comment>
<sequence length="116" mass="12579">MQITSVVLVSAGVVLATLAKPKPGPISATTPEDTRKYLTGITMLVVSLFLTAFLGLLQEKTYKKYGPCWKEGVFYTVSYSASLVYDELSDLFSFSTSSRSLCSFSLSLISSRGSRA</sequence>
<keyword evidence="3" id="KW-0762">Sugar transport</keyword>
<dbReference type="AlphaFoldDB" id="A0A9P7K4F1"/>
<proteinExistence type="predicted"/>
<feature type="chain" id="PRO_5040296889" evidence="8">
    <location>
        <begin position="20"/>
        <end position="116"/>
    </location>
</feature>
<keyword evidence="6 7" id="KW-0472">Membrane</keyword>
<dbReference type="GO" id="GO:0000139">
    <property type="term" value="C:Golgi membrane"/>
    <property type="evidence" value="ECO:0007669"/>
    <property type="project" value="TreeGrafter"/>
</dbReference>
<evidence type="ECO:0000256" key="8">
    <source>
        <dbReference type="SAM" id="SignalP"/>
    </source>
</evidence>
<feature type="signal peptide" evidence="8">
    <location>
        <begin position="1"/>
        <end position="19"/>
    </location>
</feature>
<dbReference type="PANTHER" id="PTHR10778:SF4">
    <property type="entry name" value="NUCLEOTIDE SUGAR TRANSPORTER SLC35B4"/>
    <property type="match status" value="1"/>
</dbReference>
<protein>
    <submittedName>
        <fullName evidence="9">Uncharacterized protein</fullName>
    </submittedName>
</protein>
<reference evidence="9" key="2">
    <citation type="submission" date="2021-10" db="EMBL/GenBank/DDBJ databases">
        <title>Phylogenomics reveals ancestral predisposition of the termite-cultivated fungus Termitomyces towards a domesticated lifestyle.</title>
        <authorList>
            <person name="Auxier B."/>
            <person name="Grum-Grzhimaylo A."/>
            <person name="Cardenas M.E."/>
            <person name="Lodge J.D."/>
            <person name="Laessoe T."/>
            <person name="Pedersen O."/>
            <person name="Smith M.E."/>
            <person name="Kuyper T.W."/>
            <person name="Franco-Molano E.A."/>
            <person name="Baroni T.J."/>
            <person name="Aanen D.K."/>
        </authorList>
    </citation>
    <scope>NUCLEOTIDE SEQUENCE</scope>
    <source>
        <strain evidence="9">D49</strain>
    </source>
</reference>
<keyword evidence="2" id="KW-0813">Transport</keyword>
<dbReference type="GO" id="GO:0005789">
    <property type="term" value="C:endoplasmic reticulum membrane"/>
    <property type="evidence" value="ECO:0007669"/>
    <property type="project" value="TreeGrafter"/>
</dbReference>
<feature type="transmembrane region" description="Helical" evidence="7">
    <location>
        <begin position="37"/>
        <end position="57"/>
    </location>
</feature>
<evidence type="ECO:0000256" key="1">
    <source>
        <dbReference type="ARBA" id="ARBA00004127"/>
    </source>
</evidence>
<organism evidence="9 10">
    <name type="scientific">Sphagnurus paluster</name>
    <dbReference type="NCBI Taxonomy" id="117069"/>
    <lineage>
        <taxon>Eukaryota</taxon>
        <taxon>Fungi</taxon>
        <taxon>Dikarya</taxon>
        <taxon>Basidiomycota</taxon>
        <taxon>Agaricomycotina</taxon>
        <taxon>Agaricomycetes</taxon>
        <taxon>Agaricomycetidae</taxon>
        <taxon>Agaricales</taxon>
        <taxon>Tricholomatineae</taxon>
        <taxon>Lyophyllaceae</taxon>
        <taxon>Sphagnurus</taxon>
    </lineage>
</organism>
<gene>
    <name evidence="9" type="ORF">H0H81_007827</name>
</gene>
<evidence type="ECO:0000256" key="4">
    <source>
        <dbReference type="ARBA" id="ARBA00022692"/>
    </source>
</evidence>
<keyword evidence="5 7" id="KW-1133">Transmembrane helix</keyword>
<dbReference type="Proteomes" id="UP000717328">
    <property type="component" value="Unassembled WGS sequence"/>
</dbReference>
<reference evidence="9" key="1">
    <citation type="submission" date="2021-02" db="EMBL/GenBank/DDBJ databases">
        <authorList>
            <person name="Nieuwenhuis M."/>
            <person name="Van De Peppel L.J.J."/>
        </authorList>
    </citation>
    <scope>NUCLEOTIDE SEQUENCE</scope>
    <source>
        <strain evidence="9">D49</strain>
    </source>
</reference>
<evidence type="ECO:0000256" key="6">
    <source>
        <dbReference type="ARBA" id="ARBA00023136"/>
    </source>
</evidence>
<dbReference type="PANTHER" id="PTHR10778">
    <property type="entry name" value="SOLUTE CARRIER FAMILY 35 MEMBER B"/>
    <property type="match status" value="1"/>
</dbReference>
<dbReference type="EMBL" id="JABCKI010005925">
    <property type="protein sequence ID" value="KAG5636493.1"/>
    <property type="molecule type" value="Genomic_DNA"/>
</dbReference>